<feature type="transmembrane region" description="Helical" evidence="5">
    <location>
        <begin position="284"/>
        <end position="303"/>
    </location>
</feature>
<evidence type="ECO:0000313" key="6">
    <source>
        <dbReference type="EMBL" id="CAD8506158.1"/>
    </source>
</evidence>
<sequence>MISRISLNTRAWFTQQVTCSYRQSVSRHQIRSGAGCFLQCYYGCTGRRFSSSSDGGQETNSERSKWIGRFAFSIPIAVTFGLGVWQSRRYFEKIEEIEVRTTDLSKHEVDLDKRSNVEDWSALLYKKVTVTGTFDHNLAMFVGPRSAPTGGLTQGGSGLMSAPGKESGFFVVTPFKVKQSGQWILVSRGWIPRRMRENYPLSAGEERITLVLTPQPKAGSLAPKNDPSQNSWFSVDLSAMSDYARLPEVAPFAELIEPATPGQFPRPKKEGDLINFYVTPVTHLSYAATWYMLSGAMAVATYFRFR</sequence>
<gene>
    <name evidence="6" type="ORF">HPHI1048_LOCUS22450</name>
</gene>
<dbReference type="Pfam" id="PF02104">
    <property type="entry name" value="SURF1"/>
    <property type="match status" value="1"/>
</dbReference>
<dbReference type="PROSITE" id="PS50895">
    <property type="entry name" value="SURF1"/>
    <property type="match status" value="1"/>
</dbReference>
<keyword evidence="4 5" id="KW-0472">Membrane</keyword>
<evidence type="ECO:0000256" key="1">
    <source>
        <dbReference type="ARBA" id="ARBA00004370"/>
    </source>
</evidence>
<evidence type="ECO:0000256" key="4">
    <source>
        <dbReference type="ARBA" id="ARBA00023136"/>
    </source>
</evidence>
<proteinExistence type="inferred from homology"/>
<reference evidence="6" key="1">
    <citation type="submission" date="2021-01" db="EMBL/GenBank/DDBJ databases">
        <authorList>
            <person name="Corre E."/>
            <person name="Pelletier E."/>
            <person name="Niang G."/>
            <person name="Scheremetjew M."/>
            <person name="Finn R."/>
            <person name="Kale V."/>
            <person name="Holt S."/>
            <person name="Cochrane G."/>
            <person name="Meng A."/>
            <person name="Brown T."/>
            <person name="Cohen L."/>
        </authorList>
    </citation>
    <scope>NUCLEOTIDE SEQUENCE</scope>
    <source>
        <strain evidence="6">CCMP325</strain>
    </source>
</reference>
<name>A0A7S0HYY9_9CRYP</name>
<keyword evidence="5" id="KW-0999">Mitochondrion inner membrane</keyword>
<dbReference type="PANTHER" id="PTHR23427:SF2">
    <property type="entry name" value="SURFEIT LOCUS PROTEIN 1"/>
    <property type="match status" value="1"/>
</dbReference>
<organism evidence="6">
    <name type="scientific">Hanusia phi</name>
    <dbReference type="NCBI Taxonomy" id="3032"/>
    <lineage>
        <taxon>Eukaryota</taxon>
        <taxon>Cryptophyceae</taxon>
        <taxon>Pyrenomonadales</taxon>
        <taxon>Geminigeraceae</taxon>
        <taxon>Hanusia</taxon>
    </lineage>
</organism>
<dbReference type="CDD" id="cd06662">
    <property type="entry name" value="SURF1"/>
    <property type="match status" value="1"/>
</dbReference>
<protein>
    <recommendedName>
        <fullName evidence="5">SURF1-like protein</fullName>
    </recommendedName>
</protein>
<evidence type="ECO:0000256" key="3">
    <source>
        <dbReference type="ARBA" id="ARBA00022989"/>
    </source>
</evidence>
<keyword evidence="3 5" id="KW-1133">Transmembrane helix</keyword>
<keyword evidence="5" id="KW-0496">Mitochondrion</keyword>
<comment type="subcellular location">
    <subcellularLocation>
        <location evidence="1">Membrane</location>
    </subcellularLocation>
    <subcellularLocation>
        <location evidence="5">Mitochondrion inner membrane</location>
        <topology evidence="5">Multi-pass membrane protein</topology>
    </subcellularLocation>
</comment>
<dbReference type="PANTHER" id="PTHR23427">
    <property type="entry name" value="SURFEIT LOCUS PROTEIN"/>
    <property type="match status" value="1"/>
</dbReference>
<evidence type="ECO:0000256" key="2">
    <source>
        <dbReference type="ARBA" id="ARBA00022692"/>
    </source>
</evidence>
<comment type="similarity">
    <text evidence="5">Belongs to the SURF1 family.</text>
</comment>
<evidence type="ECO:0000256" key="5">
    <source>
        <dbReference type="RuleBase" id="RU363076"/>
    </source>
</evidence>
<dbReference type="InterPro" id="IPR002994">
    <property type="entry name" value="Surf1/Shy1"/>
</dbReference>
<accession>A0A7S0HYY9</accession>
<keyword evidence="2 5" id="KW-0812">Transmembrane</keyword>
<dbReference type="InterPro" id="IPR045214">
    <property type="entry name" value="Surf1/Surf4"/>
</dbReference>
<dbReference type="GO" id="GO:0005743">
    <property type="term" value="C:mitochondrial inner membrane"/>
    <property type="evidence" value="ECO:0007669"/>
    <property type="project" value="UniProtKB-SubCell"/>
</dbReference>
<comment type="function">
    <text evidence="5">Probably involved in the biogenesis of the COX complex.</text>
</comment>
<dbReference type="AlphaFoldDB" id="A0A7S0HYY9"/>
<feature type="transmembrane region" description="Helical" evidence="5">
    <location>
        <begin position="66"/>
        <end position="85"/>
    </location>
</feature>
<dbReference type="EMBL" id="HBEO01033192">
    <property type="protein sequence ID" value="CAD8506158.1"/>
    <property type="molecule type" value="Transcribed_RNA"/>
</dbReference>